<sequence length="219" mass="22314">MSEGLMSGLRIGKWGVAVAVVAVALGFFSPGAANADVTVPLPDGHIEGPGVKLTSIGERAIISPSLAANGAGRTSWVSGNVTADVDTPDGDVGPNNGPKNFPGTNNSGTHGSSNLSTGYIVGCQVNLGVLSANSTFALSATPSVSGGFSFPLSPGQVQWVAINNIELIKSGTYTINYQDIPMEIQGCGGYAQARQVSVVEIIGTDYHKTSLYGQPFSIG</sequence>
<name>A0A0B8NF17_9NOCA</name>
<evidence type="ECO:0000256" key="1">
    <source>
        <dbReference type="SAM" id="MobiDB-lite"/>
    </source>
</evidence>
<reference evidence="2 3" key="2">
    <citation type="journal article" date="2016" name="Genome Announc.">
        <title>Draft Genome Sequence of Erythromycin- and Oxytetracycline-Sensitive Nocardia seriolae Strain U-1 (NBRC 110359).</title>
        <authorList>
            <person name="Imajoh M."/>
            <person name="Sukeda M."/>
            <person name="Shimizu M."/>
            <person name="Yamane J."/>
            <person name="Ohnishi K."/>
            <person name="Oshima S."/>
        </authorList>
    </citation>
    <scope>NUCLEOTIDE SEQUENCE [LARGE SCALE GENOMIC DNA]</scope>
    <source>
        <strain evidence="2 3">U-1</strain>
    </source>
</reference>
<evidence type="ECO:0000313" key="3">
    <source>
        <dbReference type="Proteomes" id="UP000037179"/>
    </source>
</evidence>
<protein>
    <submittedName>
        <fullName evidence="2">Uncharacterized protein</fullName>
    </submittedName>
</protein>
<organism evidence="2 3">
    <name type="scientific">Nocardia seriolae</name>
    <dbReference type="NCBI Taxonomy" id="37332"/>
    <lineage>
        <taxon>Bacteria</taxon>
        <taxon>Bacillati</taxon>
        <taxon>Actinomycetota</taxon>
        <taxon>Actinomycetes</taxon>
        <taxon>Mycobacteriales</taxon>
        <taxon>Nocardiaceae</taxon>
        <taxon>Nocardia</taxon>
    </lineage>
</organism>
<keyword evidence="3" id="KW-1185">Reference proteome</keyword>
<reference evidence="3" key="1">
    <citation type="submission" date="2015-07" db="EMBL/GenBank/DDBJ databases">
        <title>Nocardia seriolae U-1 whole genome shotgun sequence.</title>
        <authorList>
            <person name="Imajoh M."/>
            <person name="Fukumoto Y."/>
            <person name="Sukeda M."/>
            <person name="Yamane J."/>
            <person name="Yamasaki K."/>
            <person name="Shimizu M."/>
            <person name="Ohnishi K."/>
            <person name="Oshima S."/>
        </authorList>
    </citation>
    <scope>NUCLEOTIDE SEQUENCE [LARGE SCALE GENOMIC DNA]</scope>
    <source>
        <strain evidence="3">U-1</strain>
    </source>
</reference>
<dbReference type="AlphaFoldDB" id="A0A0B8NF17"/>
<dbReference type="EMBL" id="BBYQ01000004">
    <property type="protein sequence ID" value="GAP26267.1"/>
    <property type="molecule type" value="Genomic_DNA"/>
</dbReference>
<accession>A0A0B8NF17</accession>
<gene>
    <name evidence="2" type="ORF">NSK11_contig00004-0123</name>
</gene>
<proteinExistence type="predicted"/>
<dbReference type="InterPro" id="IPR015286">
    <property type="entry name" value="Porin_fam_mycobact-type"/>
</dbReference>
<dbReference type="Proteomes" id="UP000037179">
    <property type="component" value="Unassembled WGS sequence"/>
</dbReference>
<comment type="caution">
    <text evidence="2">The sequence shown here is derived from an EMBL/GenBank/DDBJ whole genome shotgun (WGS) entry which is preliminary data.</text>
</comment>
<feature type="region of interest" description="Disordered" evidence="1">
    <location>
        <begin position="84"/>
        <end position="109"/>
    </location>
</feature>
<dbReference type="Pfam" id="PF09203">
    <property type="entry name" value="MspA"/>
    <property type="match status" value="1"/>
</dbReference>
<dbReference type="OrthoDB" id="4540215at2"/>
<evidence type="ECO:0000313" key="2">
    <source>
        <dbReference type="EMBL" id="GAP26267.1"/>
    </source>
</evidence>